<protein>
    <submittedName>
        <fullName evidence="2">Uncharacterized protein</fullName>
    </submittedName>
</protein>
<gene>
    <name evidence="2" type="ORF">FPE_LOCUS11030</name>
</gene>
<dbReference type="AlphaFoldDB" id="A0AAD2DU97"/>
<keyword evidence="3" id="KW-1185">Reference proteome</keyword>
<evidence type="ECO:0000313" key="2">
    <source>
        <dbReference type="EMBL" id="CAI9763600.1"/>
    </source>
</evidence>
<sequence length="237" mass="26177">MQNTVAFVHCCSYSSPHNHLLPAKDKYYLLTEKESEKHCRVDIVIHHIRAYPGARSANSFLIPERILEAQNNTELKEYKLPGVESVETEESASSSFAAPSKPETKIKFDLNEGLIADDGKYGEPVLKESKLPSVESDETEESAYSSSSSSSFAAPSKPETKIKFDLNEGLIADDGKYGEPVNCIAPDSTNVHLINSLLSATNGKINIIEIKTNTTSSRSGTRFQMMKIMGAQMRRSR</sequence>
<evidence type="ECO:0000313" key="3">
    <source>
        <dbReference type="Proteomes" id="UP000834106"/>
    </source>
</evidence>
<dbReference type="PANTHER" id="PTHR46548:SF1">
    <property type="entry name" value="BAH AND TFIIS DOMAIN-CONTAINING PROTEIN-RELATED"/>
    <property type="match status" value="1"/>
</dbReference>
<accession>A0AAD2DU97</accession>
<feature type="compositionally biased region" description="Low complexity" evidence="1">
    <location>
        <begin position="142"/>
        <end position="156"/>
    </location>
</feature>
<feature type="region of interest" description="Disordered" evidence="1">
    <location>
        <begin position="128"/>
        <end position="157"/>
    </location>
</feature>
<evidence type="ECO:0000256" key="1">
    <source>
        <dbReference type="SAM" id="MobiDB-lite"/>
    </source>
</evidence>
<reference evidence="2" key="1">
    <citation type="submission" date="2023-05" db="EMBL/GenBank/DDBJ databases">
        <authorList>
            <person name="Huff M."/>
        </authorList>
    </citation>
    <scope>NUCLEOTIDE SEQUENCE</scope>
</reference>
<proteinExistence type="predicted"/>
<dbReference type="Proteomes" id="UP000834106">
    <property type="component" value="Chromosome 6"/>
</dbReference>
<dbReference type="PANTHER" id="PTHR46548">
    <property type="entry name" value="BAH AND TFIIS DOMAIN-CONTAINING PROTEIN-RELATED"/>
    <property type="match status" value="1"/>
</dbReference>
<dbReference type="EMBL" id="OU503041">
    <property type="protein sequence ID" value="CAI9763600.1"/>
    <property type="molecule type" value="Genomic_DNA"/>
</dbReference>
<name>A0AAD2DU97_9LAMI</name>
<organism evidence="2 3">
    <name type="scientific">Fraxinus pennsylvanica</name>
    <dbReference type="NCBI Taxonomy" id="56036"/>
    <lineage>
        <taxon>Eukaryota</taxon>
        <taxon>Viridiplantae</taxon>
        <taxon>Streptophyta</taxon>
        <taxon>Embryophyta</taxon>
        <taxon>Tracheophyta</taxon>
        <taxon>Spermatophyta</taxon>
        <taxon>Magnoliopsida</taxon>
        <taxon>eudicotyledons</taxon>
        <taxon>Gunneridae</taxon>
        <taxon>Pentapetalae</taxon>
        <taxon>asterids</taxon>
        <taxon>lamiids</taxon>
        <taxon>Lamiales</taxon>
        <taxon>Oleaceae</taxon>
        <taxon>Oleeae</taxon>
        <taxon>Fraxinus</taxon>
    </lineage>
</organism>